<sequence>MALGLIRPVVSRLGQSALVLLAMSFVVYGLMGLMPGDPIDLMIAGDPRLTAADALRLKALYGLDRPWIERWLGWLTQALQGEFGYSRLYALPVAAAMLPAIANTALLMVSALTLSLAIAIPLGLWAARKPGSAADILVNLLAFASVSVPVFWLGLMLIVLFSVSLGWLPAGGLNTIGGPDSLGDRLAHLALPVSTLALAGLGQFARHMRAAMIVESGRDYIRTARAKGCSPVRVLLRHQLRNALLPVVTIVALEIGGLFSGALVTETVFAWPGMGRLIYASVMGNDFNLALSGLLLATAMTLVGSVLADLAYWQLDPRVRGR</sequence>
<evidence type="ECO:0000256" key="6">
    <source>
        <dbReference type="ARBA" id="ARBA00023136"/>
    </source>
</evidence>
<dbReference type="InterPro" id="IPR000515">
    <property type="entry name" value="MetI-like"/>
</dbReference>
<dbReference type="InterPro" id="IPR035906">
    <property type="entry name" value="MetI-like_sf"/>
</dbReference>
<evidence type="ECO:0000259" key="8">
    <source>
        <dbReference type="PROSITE" id="PS50928"/>
    </source>
</evidence>
<evidence type="ECO:0000256" key="5">
    <source>
        <dbReference type="ARBA" id="ARBA00022989"/>
    </source>
</evidence>
<dbReference type="Pfam" id="PF00528">
    <property type="entry name" value="BPD_transp_1"/>
    <property type="match status" value="1"/>
</dbReference>
<feature type="transmembrane region" description="Helical" evidence="7">
    <location>
        <begin position="136"/>
        <end position="166"/>
    </location>
</feature>
<evidence type="ECO:0000256" key="2">
    <source>
        <dbReference type="ARBA" id="ARBA00022448"/>
    </source>
</evidence>
<proteinExistence type="inferred from homology"/>
<comment type="similarity">
    <text evidence="7">Belongs to the binding-protein-dependent transport system permease family.</text>
</comment>
<keyword evidence="4 7" id="KW-0812">Transmembrane</keyword>
<evidence type="ECO:0000256" key="7">
    <source>
        <dbReference type="RuleBase" id="RU363032"/>
    </source>
</evidence>
<dbReference type="Proteomes" id="UP000182983">
    <property type="component" value="Unassembled WGS sequence"/>
</dbReference>
<dbReference type="Gene3D" id="1.10.3720.10">
    <property type="entry name" value="MetI-like"/>
    <property type="match status" value="1"/>
</dbReference>
<keyword evidence="10" id="KW-1185">Reference proteome</keyword>
<keyword evidence="5 7" id="KW-1133">Transmembrane helix</keyword>
<dbReference type="SUPFAM" id="SSF161098">
    <property type="entry name" value="MetI-like"/>
    <property type="match status" value="1"/>
</dbReference>
<reference evidence="10" key="1">
    <citation type="submission" date="2016-10" db="EMBL/GenBank/DDBJ databases">
        <authorList>
            <person name="Varghese N."/>
            <person name="Submissions S."/>
        </authorList>
    </citation>
    <scope>NUCLEOTIDE SEQUENCE [LARGE SCALE GENOMIC DNA]</scope>
    <source>
        <strain evidence="10">DSM 13234</strain>
    </source>
</reference>
<feature type="transmembrane region" description="Helical" evidence="7">
    <location>
        <begin position="186"/>
        <end position="205"/>
    </location>
</feature>
<dbReference type="RefSeq" id="WP_170834570.1">
    <property type="nucleotide sequence ID" value="NZ_FNWO01000009.1"/>
</dbReference>
<feature type="transmembrane region" description="Helical" evidence="7">
    <location>
        <begin position="243"/>
        <end position="269"/>
    </location>
</feature>
<keyword evidence="3" id="KW-1003">Cell membrane</keyword>
<comment type="subcellular location">
    <subcellularLocation>
        <location evidence="1 7">Cell membrane</location>
        <topology evidence="1 7">Multi-pass membrane protein</topology>
    </subcellularLocation>
</comment>
<feature type="transmembrane region" description="Helical" evidence="7">
    <location>
        <begin position="100"/>
        <end position="124"/>
    </location>
</feature>
<evidence type="ECO:0000313" key="9">
    <source>
        <dbReference type="EMBL" id="SEH43859.1"/>
    </source>
</evidence>
<dbReference type="GO" id="GO:0055085">
    <property type="term" value="P:transmembrane transport"/>
    <property type="evidence" value="ECO:0007669"/>
    <property type="project" value="InterPro"/>
</dbReference>
<organism evidence="9 10">
    <name type="scientific">Magnetospirillum fulvum</name>
    <name type="common">Rhodospirillum fulvum</name>
    <dbReference type="NCBI Taxonomy" id="1082"/>
    <lineage>
        <taxon>Bacteria</taxon>
        <taxon>Pseudomonadati</taxon>
        <taxon>Pseudomonadota</taxon>
        <taxon>Alphaproteobacteria</taxon>
        <taxon>Rhodospirillales</taxon>
        <taxon>Rhodospirillaceae</taxon>
        <taxon>Magnetospirillum</taxon>
    </lineage>
</organism>
<dbReference type="PANTHER" id="PTHR43163">
    <property type="entry name" value="DIPEPTIDE TRANSPORT SYSTEM PERMEASE PROTEIN DPPB-RELATED"/>
    <property type="match status" value="1"/>
</dbReference>
<dbReference type="AlphaFoldDB" id="A0A1H6IAJ4"/>
<keyword evidence="2 7" id="KW-0813">Transport</keyword>
<evidence type="ECO:0000256" key="1">
    <source>
        <dbReference type="ARBA" id="ARBA00004651"/>
    </source>
</evidence>
<feature type="transmembrane region" description="Helical" evidence="7">
    <location>
        <begin position="289"/>
        <end position="313"/>
    </location>
</feature>
<keyword evidence="6 7" id="KW-0472">Membrane</keyword>
<dbReference type="CDD" id="cd06261">
    <property type="entry name" value="TM_PBP2"/>
    <property type="match status" value="1"/>
</dbReference>
<evidence type="ECO:0000256" key="3">
    <source>
        <dbReference type="ARBA" id="ARBA00022475"/>
    </source>
</evidence>
<name>A0A1H6IAJ4_MAGFU</name>
<gene>
    <name evidence="9" type="ORF">SAMN04244559_02316</name>
</gene>
<evidence type="ECO:0000256" key="4">
    <source>
        <dbReference type="ARBA" id="ARBA00022692"/>
    </source>
</evidence>
<dbReference type="PROSITE" id="PS50928">
    <property type="entry name" value="ABC_TM1"/>
    <property type="match status" value="1"/>
</dbReference>
<evidence type="ECO:0000313" key="10">
    <source>
        <dbReference type="Proteomes" id="UP000182983"/>
    </source>
</evidence>
<dbReference type="GO" id="GO:0005886">
    <property type="term" value="C:plasma membrane"/>
    <property type="evidence" value="ECO:0007669"/>
    <property type="project" value="UniProtKB-SubCell"/>
</dbReference>
<dbReference type="PANTHER" id="PTHR43163:SF6">
    <property type="entry name" value="DIPEPTIDE TRANSPORT SYSTEM PERMEASE PROTEIN DPPB-RELATED"/>
    <property type="match status" value="1"/>
</dbReference>
<accession>A0A1H6IAJ4</accession>
<dbReference type="EMBL" id="FNWO01000009">
    <property type="protein sequence ID" value="SEH43859.1"/>
    <property type="molecule type" value="Genomic_DNA"/>
</dbReference>
<protein>
    <submittedName>
        <fullName evidence="9">Peptide/nickel transport system permease protein</fullName>
    </submittedName>
</protein>
<feature type="transmembrane region" description="Helical" evidence="7">
    <location>
        <begin position="12"/>
        <end position="31"/>
    </location>
</feature>
<feature type="domain" description="ABC transmembrane type-1" evidence="8">
    <location>
        <begin position="101"/>
        <end position="308"/>
    </location>
</feature>